<keyword evidence="2" id="KW-0812">Transmembrane</keyword>
<feature type="compositionally biased region" description="Polar residues" evidence="1">
    <location>
        <begin position="261"/>
        <end position="271"/>
    </location>
</feature>
<keyword evidence="2" id="KW-1133">Transmembrane helix</keyword>
<organism evidence="3 4">
    <name type="scientific">Gordonia humi</name>
    <dbReference type="NCBI Taxonomy" id="686429"/>
    <lineage>
        <taxon>Bacteria</taxon>
        <taxon>Bacillati</taxon>
        <taxon>Actinomycetota</taxon>
        <taxon>Actinomycetes</taxon>
        <taxon>Mycobacteriales</taxon>
        <taxon>Gordoniaceae</taxon>
        <taxon>Gordonia</taxon>
    </lineage>
</organism>
<dbReference type="EMBL" id="JACIFP010000001">
    <property type="protein sequence ID" value="MBB4136883.1"/>
    <property type="molecule type" value="Genomic_DNA"/>
</dbReference>
<evidence type="ECO:0000313" key="3">
    <source>
        <dbReference type="EMBL" id="MBB4136883.1"/>
    </source>
</evidence>
<sequence>MLTLAVGLTLIGFVLLVFALMAANFWLAVACIAVCVIGLVILLVDTIRAGKRGRAGVDDEPLFTIRGRESATRAEPLIDETETPGDAGSDEVPNDDAARGAPSADRRVASEAPTEAVGTVDDGFTPTWEGSSASGGLGSIVSPDAHGNAVAGPGSQPIPAAETGDAHDYIRSVTGSFPTATPTGQTPVADEPSRDSSSTAVPEQPEPGTASGRAPDAGSPAPDSTPFRTPAFDPPRFEPPAQEIDPKADDYVGRRRRIEQSESLVVNTSDPTLPAMQFVYHDTDADSTDSAETAESDDASANDESENK</sequence>
<protein>
    <submittedName>
        <fullName evidence="3">Uncharacterized protein</fullName>
    </submittedName>
</protein>
<feature type="compositionally biased region" description="Acidic residues" evidence="1">
    <location>
        <begin position="77"/>
        <end position="94"/>
    </location>
</feature>
<keyword evidence="4" id="KW-1185">Reference proteome</keyword>
<dbReference type="Proteomes" id="UP000551501">
    <property type="component" value="Unassembled WGS sequence"/>
</dbReference>
<evidence type="ECO:0000256" key="2">
    <source>
        <dbReference type="SAM" id="Phobius"/>
    </source>
</evidence>
<comment type="caution">
    <text evidence="3">The sequence shown here is derived from an EMBL/GenBank/DDBJ whole genome shotgun (WGS) entry which is preliminary data.</text>
</comment>
<feature type="compositionally biased region" description="Polar residues" evidence="1">
    <location>
        <begin position="173"/>
        <end position="186"/>
    </location>
</feature>
<dbReference type="AlphaFoldDB" id="A0A840F325"/>
<feature type="compositionally biased region" description="Acidic residues" evidence="1">
    <location>
        <begin position="285"/>
        <end position="308"/>
    </location>
</feature>
<keyword evidence="2" id="KW-0472">Membrane</keyword>
<feature type="transmembrane region" description="Helical" evidence="2">
    <location>
        <begin position="12"/>
        <end position="44"/>
    </location>
</feature>
<accession>A0A840F325</accession>
<reference evidence="3 4" key="1">
    <citation type="submission" date="2020-08" db="EMBL/GenBank/DDBJ databases">
        <title>Sequencing the genomes of 1000 actinobacteria strains.</title>
        <authorList>
            <person name="Klenk H.-P."/>
        </authorList>
    </citation>
    <scope>NUCLEOTIDE SEQUENCE [LARGE SCALE GENOMIC DNA]</scope>
    <source>
        <strain evidence="3 4">DSM 45298</strain>
    </source>
</reference>
<proteinExistence type="predicted"/>
<evidence type="ECO:0000256" key="1">
    <source>
        <dbReference type="SAM" id="MobiDB-lite"/>
    </source>
</evidence>
<dbReference type="RefSeq" id="WP_183371804.1">
    <property type="nucleotide sequence ID" value="NZ_BAABHL010000126.1"/>
</dbReference>
<gene>
    <name evidence="3" type="ORF">BKA16_003435</name>
</gene>
<feature type="region of interest" description="Disordered" evidence="1">
    <location>
        <begin position="73"/>
        <end position="308"/>
    </location>
</feature>
<feature type="compositionally biased region" description="Basic and acidic residues" evidence="1">
    <location>
        <begin position="244"/>
        <end position="253"/>
    </location>
</feature>
<name>A0A840F325_9ACTN</name>
<evidence type="ECO:0000313" key="4">
    <source>
        <dbReference type="Proteomes" id="UP000551501"/>
    </source>
</evidence>